<dbReference type="SUPFAM" id="SSF56796">
    <property type="entry name" value="Dehydroquinate synthase-like"/>
    <property type="match status" value="1"/>
</dbReference>
<dbReference type="InterPro" id="IPR016162">
    <property type="entry name" value="Ald_DH_N"/>
</dbReference>
<dbReference type="CDD" id="cd08178">
    <property type="entry name" value="AAD_C"/>
    <property type="match status" value="1"/>
</dbReference>
<dbReference type="Gene3D" id="3.40.605.10">
    <property type="entry name" value="Aldehyde Dehydrogenase, Chain A, domain 1"/>
    <property type="match status" value="1"/>
</dbReference>
<comment type="similarity">
    <text evidence="7 10">In the C-terminal section; belongs to the iron-containing alcohol dehydrogenase family.</text>
</comment>
<dbReference type="InterPro" id="IPR034789">
    <property type="entry name" value="AAD_C"/>
</dbReference>
<keyword evidence="3" id="KW-0408">Iron</keyword>
<evidence type="ECO:0000256" key="4">
    <source>
        <dbReference type="ARBA" id="ARBA00023027"/>
    </source>
</evidence>
<dbReference type="GO" id="GO:0008774">
    <property type="term" value="F:acetaldehyde dehydrogenase (acetylating) activity"/>
    <property type="evidence" value="ECO:0007669"/>
    <property type="project" value="UniProtKB-UniRule"/>
</dbReference>
<dbReference type="InterPro" id="IPR044731">
    <property type="entry name" value="BDH-like"/>
</dbReference>
<dbReference type="PROSITE" id="PS00060">
    <property type="entry name" value="ADH_IRON_2"/>
    <property type="match status" value="1"/>
</dbReference>
<evidence type="ECO:0000259" key="13">
    <source>
        <dbReference type="Pfam" id="PF25137"/>
    </source>
</evidence>
<name>A0A9W6D9I5_9CLOT</name>
<keyword evidence="4" id="KW-0520">NAD</keyword>
<dbReference type="Gene3D" id="1.20.1090.10">
    <property type="entry name" value="Dehydroquinate synthase-like - alpha domain"/>
    <property type="match status" value="1"/>
</dbReference>
<evidence type="ECO:0000256" key="2">
    <source>
        <dbReference type="ARBA" id="ARBA00023002"/>
    </source>
</evidence>
<dbReference type="PANTHER" id="PTHR43633:SF1">
    <property type="entry name" value="ALCOHOL DEHYDROGENASE YQHD"/>
    <property type="match status" value="1"/>
</dbReference>
<dbReference type="GO" id="GO:0008106">
    <property type="term" value="F:alcohol dehydrogenase (NADP+) activity"/>
    <property type="evidence" value="ECO:0007669"/>
    <property type="project" value="TreeGrafter"/>
</dbReference>
<dbReference type="GO" id="GO:0005829">
    <property type="term" value="C:cytosol"/>
    <property type="evidence" value="ECO:0007669"/>
    <property type="project" value="TreeGrafter"/>
</dbReference>
<comment type="similarity">
    <text evidence="6 10">In the N-terminal section; belongs to the aldehyde dehydrogenase family.</text>
</comment>
<evidence type="ECO:0000256" key="3">
    <source>
        <dbReference type="ARBA" id="ARBA00023004"/>
    </source>
</evidence>
<evidence type="ECO:0000256" key="8">
    <source>
        <dbReference type="ARBA" id="ARBA00049194"/>
    </source>
</evidence>
<evidence type="ECO:0000256" key="5">
    <source>
        <dbReference type="ARBA" id="ARBA00023268"/>
    </source>
</evidence>
<keyword evidence="2 10" id="KW-0560">Oxidoreductase</keyword>
<dbReference type="SUPFAM" id="SSF53720">
    <property type="entry name" value="ALDH-like"/>
    <property type="match status" value="1"/>
</dbReference>
<dbReference type="NCBIfam" id="NF010378">
    <property type="entry name" value="PRK13805.1"/>
    <property type="match status" value="1"/>
</dbReference>
<evidence type="ECO:0000259" key="11">
    <source>
        <dbReference type="Pfam" id="PF00171"/>
    </source>
</evidence>
<evidence type="ECO:0000256" key="6">
    <source>
        <dbReference type="ARBA" id="ARBA00035641"/>
    </source>
</evidence>
<comment type="catalytic activity">
    <reaction evidence="8">
        <text>an aldehyde + NAD(+) + H2O = a carboxylate + NADH + 2 H(+)</text>
        <dbReference type="Rhea" id="RHEA:16185"/>
        <dbReference type="ChEBI" id="CHEBI:15377"/>
        <dbReference type="ChEBI" id="CHEBI:15378"/>
        <dbReference type="ChEBI" id="CHEBI:17478"/>
        <dbReference type="ChEBI" id="CHEBI:29067"/>
        <dbReference type="ChEBI" id="CHEBI:57540"/>
        <dbReference type="ChEBI" id="CHEBI:57945"/>
        <dbReference type="EC" id="1.2.1.3"/>
    </reaction>
</comment>
<dbReference type="Pfam" id="PF00465">
    <property type="entry name" value="Fe-ADH"/>
    <property type="match status" value="1"/>
</dbReference>
<evidence type="ECO:0000313" key="14">
    <source>
        <dbReference type="EMBL" id="GKU23807.1"/>
    </source>
</evidence>
<dbReference type="EMBL" id="BQXY01000001">
    <property type="protein sequence ID" value="GKU23807.1"/>
    <property type="molecule type" value="Genomic_DNA"/>
</dbReference>
<dbReference type="FunFam" id="3.40.309.10:FF:000007">
    <property type="entry name" value="Aldehyde-alcohol dehydrogenase"/>
    <property type="match status" value="1"/>
</dbReference>
<dbReference type="GO" id="GO:0004029">
    <property type="term" value="F:aldehyde dehydrogenase (NAD+) activity"/>
    <property type="evidence" value="ECO:0007669"/>
    <property type="project" value="UniProtKB-EC"/>
</dbReference>
<proteinExistence type="inferred from homology"/>
<feature type="domain" description="Aldehyde dehydrogenase" evidence="11">
    <location>
        <begin position="5"/>
        <end position="267"/>
    </location>
</feature>
<evidence type="ECO:0000313" key="15">
    <source>
        <dbReference type="Proteomes" id="UP001057868"/>
    </source>
</evidence>
<dbReference type="GO" id="GO:0015976">
    <property type="term" value="P:carbon utilization"/>
    <property type="evidence" value="ECO:0007669"/>
    <property type="project" value="InterPro"/>
</dbReference>
<dbReference type="InterPro" id="IPR016161">
    <property type="entry name" value="Ald_DH/histidinol_DH"/>
</dbReference>
<organism evidence="14 15">
    <name type="scientific">Clostridium folliculivorans</name>
    <dbReference type="NCBI Taxonomy" id="2886038"/>
    <lineage>
        <taxon>Bacteria</taxon>
        <taxon>Bacillati</taxon>
        <taxon>Bacillota</taxon>
        <taxon>Clostridia</taxon>
        <taxon>Eubacteriales</taxon>
        <taxon>Clostridiaceae</taxon>
        <taxon>Clostridium</taxon>
    </lineage>
</organism>
<dbReference type="Pfam" id="PF00171">
    <property type="entry name" value="Aldedh"/>
    <property type="match status" value="1"/>
</dbReference>
<dbReference type="Gene3D" id="3.40.50.1970">
    <property type="match status" value="1"/>
</dbReference>
<sequence>MKVTNSEELSQRISKVREAQRIYSTYTQEQVDEIFRQAAMAANNSRIALAKLAAEETGMGVVEDKVIKNHFASEYIYNKYKNDRTCGLLDYDESFGIARVAEPIGVVAAIIPTTNPTSTAIFKALISLKTRNGIIFSPHPRAKASTIAAAKIVLDAAVKAGAPEDIIGWIDEPSVELSQMVMREADIILATGGPAMVKAAYSSGKPALGVGSGNTPVIIDETAHIKTAVSSILLSKTFDNGMICASEQALVVLEEIYDEVRKELHDRGAYILNEEEREKVRKIILNNKGGLNSDIVGQSAYKIAELAGVEVPRYSKVLVGEVESVELEEPFSHEKLSPVLAMYQVKTFDEALIKASRLVELGGFGHTSVLYTDQSKSADRIGKFGAAMKTARTIVNMPASQGAIGDIYNFKLAPSLTLGCGSWGGNSVSENVGPKHLLNIKNVAERRENMLWFRVPEKIYFKYGSLAVALRELVDMGKKRAFIVTDKVLYDLGYADMAIKVLEEGHVDFRVFYDVEPDPTLATAKNGADQMDKFNPDVIIALGGGSPMDCAKIMWVMYEHPEVRFEDLAMRFMDIRKRVYTFPELGQKAMMVSIPTSAGTGSEVTPFAVITDEKTGIKYPLADYELTPDMAIIDAELMMNMPKSLTAASGIDALTHAIEAYVSVLASEYTNGLALEAIRLIFKYLPQAYDEGTTNIKAREKMAHAATIAGMSFANAFLGVCHSMAHKLGSMHHVPHGVANALLIDEVIRFNAVDDPRKQTAFPQYRYPNAKWRYTVIADYLKLGGSTEEEKIENLIKAIDDLKARVGMPRTIAEWGVSKEKFYSSLDEMVEQAFDDQCTGANPRYPLMGEIRQMYINAFEGHNVGV</sequence>
<keyword evidence="15" id="KW-1185">Reference proteome</keyword>
<reference evidence="14" key="1">
    <citation type="journal article" date="2023" name="Int. J. Syst. Evol. Microbiol.">
        <title>&lt;i&gt;Clostridium folliculivorans&lt;/i&gt; sp. nov., isolated from soil samples of an organic paddy in Japan.</title>
        <authorList>
            <person name="Tazawa J."/>
            <person name="Kobayashi H."/>
            <person name="Tanizawa Y."/>
            <person name="Uchino A."/>
            <person name="Tanaka F."/>
            <person name="Urashima Y."/>
            <person name="Miura S."/>
            <person name="Sakamoto M."/>
            <person name="Ohkuma M."/>
            <person name="Tohno M."/>
        </authorList>
    </citation>
    <scope>NUCLEOTIDE SEQUENCE</scope>
    <source>
        <strain evidence="14">D1-1</strain>
    </source>
</reference>
<dbReference type="InterPro" id="IPR012079">
    <property type="entry name" value="Bifunc_Ald-ADH"/>
</dbReference>
<evidence type="ECO:0000256" key="10">
    <source>
        <dbReference type="PIRNR" id="PIRNR000111"/>
    </source>
</evidence>
<evidence type="ECO:0000256" key="7">
    <source>
        <dbReference type="ARBA" id="ARBA00035645"/>
    </source>
</evidence>
<dbReference type="GO" id="GO:0006066">
    <property type="term" value="P:alcohol metabolic process"/>
    <property type="evidence" value="ECO:0007669"/>
    <property type="project" value="InterPro"/>
</dbReference>
<dbReference type="PROSITE" id="PS00913">
    <property type="entry name" value="ADH_IRON_1"/>
    <property type="match status" value="1"/>
</dbReference>
<dbReference type="AlphaFoldDB" id="A0A9W6D9I5"/>
<dbReference type="CDD" id="cd07122">
    <property type="entry name" value="ALDH_F20_ACDH"/>
    <property type="match status" value="1"/>
</dbReference>
<dbReference type="Gene3D" id="3.40.309.10">
    <property type="entry name" value="Aldehyde Dehydrogenase, Chain A, domain 2"/>
    <property type="match status" value="1"/>
</dbReference>
<evidence type="ECO:0000259" key="12">
    <source>
        <dbReference type="Pfam" id="PF00465"/>
    </source>
</evidence>
<keyword evidence="5" id="KW-0511">Multifunctional enzyme</keyword>
<comment type="caution">
    <text evidence="14">The sequence shown here is derived from an EMBL/GenBank/DDBJ whole genome shotgun (WGS) entry which is preliminary data.</text>
</comment>
<evidence type="ECO:0000256" key="1">
    <source>
        <dbReference type="ARBA" id="ARBA00001954"/>
    </source>
</evidence>
<dbReference type="InterPro" id="IPR056798">
    <property type="entry name" value="ADH_Fe_C"/>
</dbReference>
<feature type="domain" description="Alcohol dehydrogenase iron-type/glycerol dehydrogenase GldA" evidence="12">
    <location>
        <begin position="456"/>
        <end position="634"/>
    </location>
</feature>
<dbReference type="PIRSF" id="PIRSF000111">
    <property type="entry name" value="ALDH_ADH"/>
    <property type="match status" value="1"/>
</dbReference>
<dbReference type="InterPro" id="IPR016163">
    <property type="entry name" value="Ald_DH_C"/>
</dbReference>
<dbReference type="Proteomes" id="UP001057868">
    <property type="component" value="Unassembled WGS sequence"/>
</dbReference>
<dbReference type="RefSeq" id="WP_261850857.1">
    <property type="nucleotide sequence ID" value="NZ_BQXY01000001.1"/>
</dbReference>
<dbReference type="InterPro" id="IPR015590">
    <property type="entry name" value="Aldehyde_DH_dom"/>
</dbReference>
<dbReference type="InterPro" id="IPR018211">
    <property type="entry name" value="ADH_Fe_CS"/>
</dbReference>
<dbReference type="Pfam" id="PF25137">
    <property type="entry name" value="ADH_Fe_C"/>
    <property type="match status" value="1"/>
</dbReference>
<protein>
    <recommendedName>
        <fullName evidence="9 10">Aldehyde-alcohol dehydrogenase</fullName>
    </recommendedName>
</protein>
<dbReference type="FunFam" id="3.40.50.1970:FF:000002">
    <property type="entry name" value="Aldehyde-alcohol dehydrogenase"/>
    <property type="match status" value="1"/>
</dbReference>
<dbReference type="FunFam" id="1.20.1090.10:FF:000001">
    <property type="entry name" value="Aldehyde-alcohol dehydrogenase"/>
    <property type="match status" value="1"/>
</dbReference>
<gene>
    <name evidence="14" type="primary">adhE_1</name>
    <name evidence="14" type="ORF">CFOLD11_06330</name>
</gene>
<dbReference type="InterPro" id="IPR001670">
    <property type="entry name" value="ADH_Fe/GldA"/>
</dbReference>
<dbReference type="PANTHER" id="PTHR43633">
    <property type="entry name" value="ALCOHOL DEHYDROGENASE YQHD"/>
    <property type="match status" value="1"/>
</dbReference>
<dbReference type="GO" id="GO:1990362">
    <property type="term" value="F:butanol dehydrogenase (NAD+) activity"/>
    <property type="evidence" value="ECO:0007669"/>
    <property type="project" value="InterPro"/>
</dbReference>
<evidence type="ECO:0000256" key="9">
    <source>
        <dbReference type="ARBA" id="ARBA00074764"/>
    </source>
</evidence>
<feature type="domain" description="Fe-containing alcohol dehydrogenase-like C-terminal" evidence="13">
    <location>
        <begin position="646"/>
        <end position="858"/>
    </location>
</feature>
<dbReference type="GO" id="GO:1990002">
    <property type="term" value="F:methylglyoxal reductase (NADPH) (acetol producing) activity"/>
    <property type="evidence" value="ECO:0007669"/>
    <property type="project" value="TreeGrafter"/>
</dbReference>
<accession>A0A9W6D9I5</accession>
<comment type="cofactor">
    <cofactor evidence="1">
        <name>Fe(2+)</name>
        <dbReference type="ChEBI" id="CHEBI:29033"/>
    </cofactor>
</comment>
<dbReference type="GO" id="GO:0046872">
    <property type="term" value="F:metal ion binding"/>
    <property type="evidence" value="ECO:0007669"/>
    <property type="project" value="InterPro"/>
</dbReference>